<accession>A0A383BSE5</accession>
<reference evidence="1" key="1">
    <citation type="submission" date="2018-05" db="EMBL/GenBank/DDBJ databases">
        <authorList>
            <person name="Lanie J.A."/>
            <person name="Ng W.-L."/>
            <person name="Kazmierczak K.M."/>
            <person name="Andrzejewski T.M."/>
            <person name="Davidsen T.M."/>
            <person name="Wayne K.J."/>
            <person name="Tettelin H."/>
            <person name="Glass J.I."/>
            <person name="Rusch D."/>
            <person name="Podicherti R."/>
            <person name="Tsui H.-C.T."/>
            <person name="Winkler M.E."/>
        </authorList>
    </citation>
    <scope>NUCLEOTIDE SEQUENCE</scope>
</reference>
<name>A0A383BSE5_9ZZZZ</name>
<feature type="non-terminal residue" evidence="1">
    <location>
        <position position="1"/>
    </location>
</feature>
<dbReference type="EMBL" id="UINC01203071">
    <property type="protein sequence ID" value="SVE23156.1"/>
    <property type="molecule type" value="Genomic_DNA"/>
</dbReference>
<proteinExistence type="predicted"/>
<organism evidence="1">
    <name type="scientific">marine metagenome</name>
    <dbReference type="NCBI Taxonomy" id="408172"/>
    <lineage>
        <taxon>unclassified sequences</taxon>
        <taxon>metagenomes</taxon>
        <taxon>ecological metagenomes</taxon>
    </lineage>
</organism>
<sequence length="22" mass="2544">FGKLFQDCKSAAEALSQRTRRM</sequence>
<protein>
    <submittedName>
        <fullName evidence="1">Uncharacterized protein</fullName>
    </submittedName>
</protein>
<gene>
    <name evidence="1" type="ORF">METZ01_LOCUS476010</name>
</gene>
<feature type="non-terminal residue" evidence="1">
    <location>
        <position position="22"/>
    </location>
</feature>
<evidence type="ECO:0000313" key="1">
    <source>
        <dbReference type="EMBL" id="SVE23156.1"/>
    </source>
</evidence>
<dbReference type="AlphaFoldDB" id="A0A383BSE5"/>